<evidence type="ECO:0000313" key="2">
    <source>
        <dbReference type="Proteomes" id="UP000587760"/>
    </source>
</evidence>
<dbReference type="RefSeq" id="WP_184742881.1">
    <property type="nucleotide sequence ID" value="NZ_JACHGJ010000001.1"/>
</dbReference>
<comment type="caution">
    <text evidence="1">The sequence shown here is derived from an EMBL/GenBank/DDBJ whole genome shotgun (WGS) entry which is preliminary data.</text>
</comment>
<dbReference type="AlphaFoldDB" id="A0A841R6S1"/>
<name>A0A841R6S1_9SPIO</name>
<dbReference type="Proteomes" id="UP000587760">
    <property type="component" value="Unassembled WGS sequence"/>
</dbReference>
<reference evidence="1 2" key="1">
    <citation type="submission" date="2020-08" db="EMBL/GenBank/DDBJ databases">
        <title>Genomic Encyclopedia of Type Strains, Phase IV (KMG-IV): sequencing the most valuable type-strain genomes for metagenomic binning, comparative biology and taxonomic classification.</title>
        <authorList>
            <person name="Goeker M."/>
        </authorList>
    </citation>
    <scope>NUCLEOTIDE SEQUENCE [LARGE SCALE GENOMIC DNA]</scope>
    <source>
        <strain evidence="1 2">DSM 2461</strain>
    </source>
</reference>
<sequence>MNGLQTLKLNKKAFKLYQKARKLPKWSKETRNFMIKSAENVPITSRDLLNLYEILIFIVENTEIFPEEAQFRIKNGNKVIYLNSAGEFLEQRLLNEDKPLKGHMFNGPIHLSPGLEMKPVDFSTFISGYFRGHISAAVLKDLCSVPEPLKVVWNIPLIRTIYLRFSLPKWESPLEAMNQIQTYLIENAFPRSYVRLIENCLVNNGRMGFSPPEVLNKIVMVHLERYGDNPESFKEAMTLQWSMTRRLNALFGKENDGTTFNQYSLRKLIIPLLSPDSRFTKEVSLAETDRLFRDVAIRWKEVMTEPYKYTKDIFDNYGDLYITSVCRIEKPEIIRREIIRLLNHIDFISSRISDEKQYTRFLKPLHVQGVEEIRKKSISGNIQATMRLVMQKHFELIEEYTILDYPIDYRQYMTFFSGGFIKSPEDIDFFQNAVRKIRQLNSTETDEILKVMMLYASDVKETQKIIDYISSCKVFDREIFQKWKELHDEKQDEAIYSLNKTFDKYILDPTLEISVKELPKVERIIENAIIKQVVRSPRINRQEIEEMLNSETTAMEPAIPDGFEKPEEVTLTESLYGNRSSSDQQFLAARQRYVGRAYSMRKDELYRDRLASSIIKAGVYYYGESYGDNSVDIMNNFQLFTGEINNLTGKAGEVGRECASWILLQEKELAEKTISLIEELAISGLISQAGLTELAYPPFSDIMEKRERDSFSIENLLNLKEIYGIYLNDYINNFCINETALLPPVARTLFQKSFPGTETMMECAGIILKNLRENLNVQLFDEEQDALVRGHETGESRKLTIVGGKRKIDQFFHLSGHSGYRNLFSEIKRKDFVPFRIIDNRDMKIAGYISILMGFRSNSRGRLMIISGIHVQEKWLSKFNPVFFYREIRKALVNFAKRVDADMLCVTLSGVNHSGNSSLRSLMRADLEGKPITKTSAVQSFPEKSFSFNEVAVLWKKKNG</sequence>
<proteinExistence type="predicted"/>
<dbReference type="EMBL" id="JACHGJ010000001">
    <property type="protein sequence ID" value="MBB6478740.1"/>
    <property type="molecule type" value="Genomic_DNA"/>
</dbReference>
<gene>
    <name evidence="1" type="ORF">HNR50_000373</name>
</gene>
<evidence type="ECO:0000313" key="1">
    <source>
        <dbReference type="EMBL" id="MBB6478740.1"/>
    </source>
</evidence>
<organism evidence="1 2">
    <name type="scientific">Spirochaeta isovalerica</name>
    <dbReference type="NCBI Taxonomy" id="150"/>
    <lineage>
        <taxon>Bacteria</taxon>
        <taxon>Pseudomonadati</taxon>
        <taxon>Spirochaetota</taxon>
        <taxon>Spirochaetia</taxon>
        <taxon>Spirochaetales</taxon>
        <taxon>Spirochaetaceae</taxon>
        <taxon>Spirochaeta</taxon>
    </lineage>
</organism>
<keyword evidence="2" id="KW-1185">Reference proteome</keyword>
<accession>A0A841R6S1</accession>
<protein>
    <submittedName>
        <fullName evidence="1">Uncharacterized protein</fullName>
    </submittedName>
</protein>